<dbReference type="AlphaFoldDB" id="A0A2P5BXD9"/>
<sequence>MDATINAQSHSVGIEHRRSEGVTAKRGGGGEAYSGDDGKRHTISVSSYTGCNGLLVVGRLFISTPISRRSCDVIFHGRRFELYRAKTKTWTTLGTGFSDYFGFEDGYCEYKPVEFGGYLCVFSGYENACRLDMWAMMEYGESTTWAMLFSVVPSSYYSTLKPLTYNYKTSDEVRLFVDHKRFILYDLKANTEKEVSISGPPDGPKEKHYFTIINSCIRSFGEALKNEF</sequence>
<dbReference type="EMBL" id="JXTB01000206">
    <property type="protein sequence ID" value="PON53450.1"/>
    <property type="molecule type" value="Genomic_DNA"/>
</dbReference>
<keyword evidence="3" id="KW-1185">Reference proteome</keyword>
<evidence type="ECO:0000256" key="1">
    <source>
        <dbReference type="SAM" id="MobiDB-lite"/>
    </source>
</evidence>
<comment type="caution">
    <text evidence="2">The sequence shown here is derived from an EMBL/GenBank/DDBJ whole genome shotgun (WGS) entry which is preliminary data.</text>
</comment>
<proteinExistence type="predicted"/>
<gene>
    <name evidence="2" type="ORF">PanWU01x14_201700</name>
</gene>
<dbReference type="OrthoDB" id="1786657at2759"/>
<feature type="compositionally biased region" description="Polar residues" evidence="1">
    <location>
        <begin position="1"/>
        <end position="11"/>
    </location>
</feature>
<evidence type="ECO:0000313" key="2">
    <source>
        <dbReference type="EMBL" id="PON53450.1"/>
    </source>
</evidence>
<evidence type="ECO:0008006" key="4">
    <source>
        <dbReference type="Google" id="ProtNLM"/>
    </source>
</evidence>
<protein>
    <recommendedName>
        <fullName evidence="4">F-box associated domain-containing protein</fullName>
    </recommendedName>
</protein>
<feature type="region of interest" description="Disordered" evidence="1">
    <location>
        <begin position="1"/>
        <end position="35"/>
    </location>
</feature>
<evidence type="ECO:0000313" key="3">
    <source>
        <dbReference type="Proteomes" id="UP000237105"/>
    </source>
</evidence>
<accession>A0A2P5BXD9</accession>
<dbReference type="Proteomes" id="UP000237105">
    <property type="component" value="Unassembled WGS sequence"/>
</dbReference>
<reference evidence="3" key="1">
    <citation type="submission" date="2016-06" db="EMBL/GenBank/DDBJ databases">
        <title>Parallel loss of symbiosis genes in relatives of nitrogen-fixing non-legume Parasponia.</title>
        <authorList>
            <person name="Van Velzen R."/>
            <person name="Holmer R."/>
            <person name="Bu F."/>
            <person name="Rutten L."/>
            <person name="Van Zeijl A."/>
            <person name="Liu W."/>
            <person name="Santuari L."/>
            <person name="Cao Q."/>
            <person name="Sharma T."/>
            <person name="Shen D."/>
            <person name="Roswanjaya Y."/>
            <person name="Wardhani T."/>
            <person name="Kalhor M.S."/>
            <person name="Jansen J."/>
            <person name="Van den Hoogen J."/>
            <person name="Gungor B."/>
            <person name="Hartog M."/>
            <person name="Hontelez J."/>
            <person name="Verver J."/>
            <person name="Yang W.-C."/>
            <person name="Schijlen E."/>
            <person name="Repin R."/>
            <person name="Schilthuizen M."/>
            <person name="Schranz E."/>
            <person name="Heidstra R."/>
            <person name="Miyata K."/>
            <person name="Fedorova E."/>
            <person name="Kohlen W."/>
            <person name="Bisseling T."/>
            <person name="Smit S."/>
            <person name="Geurts R."/>
        </authorList>
    </citation>
    <scope>NUCLEOTIDE SEQUENCE [LARGE SCALE GENOMIC DNA]</scope>
    <source>
        <strain evidence="3">cv. WU1-14</strain>
    </source>
</reference>
<organism evidence="2 3">
    <name type="scientific">Parasponia andersonii</name>
    <name type="common">Sponia andersonii</name>
    <dbReference type="NCBI Taxonomy" id="3476"/>
    <lineage>
        <taxon>Eukaryota</taxon>
        <taxon>Viridiplantae</taxon>
        <taxon>Streptophyta</taxon>
        <taxon>Embryophyta</taxon>
        <taxon>Tracheophyta</taxon>
        <taxon>Spermatophyta</taxon>
        <taxon>Magnoliopsida</taxon>
        <taxon>eudicotyledons</taxon>
        <taxon>Gunneridae</taxon>
        <taxon>Pentapetalae</taxon>
        <taxon>rosids</taxon>
        <taxon>fabids</taxon>
        <taxon>Rosales</taxon>
        <taxon>Cannabaceae</taxon>
        <taxon>Parasponia</taxon>
    </lineage>
</organism>
<name>A0A2P5BXD9_PARAD</name>